<keyword evidence="9" id="KW-0862">Zinc</keyword>
<evidence type="ECO:0000256" key="3">
    <source>
        <dbReference type="ARBA" id="ARBA00007931"/>
    </source>
</evidence>
<evidence type="ECO:0000256" key="8">
    <source>
        <dbReference type="ARBA" id="ARBA00022801"/>
    </source>
</evidence>
<keyword evidence="10 13" id="KW-1133">Transmembrane helix</keyword>
<evidence type="ECO:0000256" key="11">
    <source>
        <dbReference type="ARBA" id="ARBA00023049"/>
    </source>
</evidence>
<sequence length="206" mass="22297">MISILFSAGPLAFIVIFGSLVATIAVHEFAHALAADKLGDPTPRIQGRLTLDPRAHLDLVGTVAMLITWFGWGKPVQFDPYNLKNPRKDAALIGLAGPASNITVAILFSLILRVLPPSLLVWAIMTSVIRLNLVLAIFNLVPIHPLDGGKILIGFLPRDLADEWNAILSQYGMIFLVLLILPFGGTSPISYLISPVLNAFFSILIP</sequence>
<comment type="cofactor">
    <cofactor evidence="1">
        <name>Zn(2+)</name>
        <dbReference type="ChEBI" id="CHEBI:29105"/>
    </cofactor>
</comment>
<dbReference type="CDD" id="cd06158">
    <property type="entry name" value="S2P-M50_like_1"/>
    <property type="match status" value="1"/>
</dbReference>
<dbReference type="InterPro" id="IPR044537">
    <property type="entry name" value="Rip2-like"/>
</dbReference>
<comment type="subcellular location">
    <subcellularLocation>
        <location evidence="2">Cell membrane</location>
        <topology evidence="2">Multi-pass membrane protein</topology>
    </subcellularLocation>
</comment>
<evidence type="ECO:0000256" key="6">
    <source>
        <dbReference type="ARBA" id="ARBA00022692"/>
    </source>
</evidence>
<evidence type="ECO:0000256" key="12">
    <source>
        <dbReference type="ARBA" id="ARBA00023136"/>
    </source>
</evidence>
<keyword evidence="11" id="KW-0482">Metalloprotease</keyword>
<evidence type="ECO:0000256" key="4">
    <source>
        <dbReference type="ARBA" id="ARBA00022475"/>
    </source>
</evidence>
<feature type="transmembrane region" description="Helical" evidence="13">
    <location>
        <begin position="92"/>
        <end position="112"/>
    </location>
</feature>
<dbReference type="PANTHER" id="PTHR35864:SF1">
    <property type="entry name" value="ZINC METALLOPROTEASE YWHC-RELATED"/>
    <property type="match status" value="1"/>
</dbReference>
<keyword evidence="7" id="KW-0479">Metal-binding</keyword>
<reference evidence="15 16" key="1">
    <citation type="journal article" date="2016" name="Nat. Commun.">
        <title>Thousands of microbial genomes shed light on interconnected biogeochemical processes in an aquifer system.</title>
        <authorList>
            <person name="Anantharaman K."/>
            <person name="Brown C.T."/>
            <person name="Hug L.A."/>
            <person name="Sharon I."/>
            <person name="Castelle C.J."/>
            <person name="Probst A.J."/>
            <person name="Thomas B.C."/>
            <person name="Singh A."/>
            <person name="Wilkins M.J."/>
            <person name="Karaoz U."/>
            <person name="Brodie E.L."/>
            <person name="Williams K.H."/>
            <person name="Hubbard S.S."/>
            <person name="Banfield J.F."/>
        </authorList>
    </citation>
    <scope>NUCLEOTIDE SEQUENCE [LARGE SCALE GENOMIC DNA]</scope>
</reference>
<evidence type="ECO:0000256" key="10">
    <source>
        <dbReference type="ARBA" id="ARBA00022989"/>
    </source>
</evidence>
<accession>A0A1G1VS43</accession>
<dbReference type="EMBL" id="MHCJ01000003">
    <property type="protein sequence ID" value="OGY18190.1"/>
    <property type="molecule type" value="Genomic_DNA"/>
</dbReference>
<name>A0A1G1VS43_9BACT</name>
<evidence type="ECO:0000256" key="13">
    <source>
        <dbReference type="SAM" id="Phobius"/>
    </source>
</evidence>
<feature type="transmembrane region" description="Helical" evidence="13">
    <location>
        <begin position="12"/>
        <end position="34"/>
    </location>
</feature>
<evidence type="ECO:0000256" key="9">
    <source>
        <dbReference type="ARBA" id="ARBA00022833"/>
    </source>
</evidence>
<dbReference type="Proteomes" id="UP000179233">
    <property type="component" value="Unassembled WGS sequence"/>
</dbReference>
<dbReference type="GO" id="GO:0008237">
    <property type="term" value="F:metallopeptidase activity"/>
    <property type="evidence" value="ECO:0007669"/>
    <property type="project" value="UniProtKB-KW"/>
</dbReference>
<keyword evidence="8" id="KW-0378">Hydrolase</keyword>
<keyword evidence="4" id="KW-1003">Cell membrane</keyword>
<evidence type="ECO:0000313" key="15">
    <source>
        <dbReference type="EMBL" id="OGY18190.1"/>
    </source>
</evidence>
<comment type="caution">
    <text evidence="15">The sequence shown here is derived from an EMBL/GenBank/DDBJ whole genome shotgun (WGS) entry which is preliminary data.</text>
</comment>
<organism evidence="15 16">
    <name type="scientific">Candidatus Chisholmbacteria bacterium RIFCSPHIGHO2_01_FULL_52_32</name>
    <dbReference type="NCBI Taxonomy" id="1797591"/>
    <lineage>
        <taxon>Bacteria</taxon>
        <taxon>Candidatus Chisholmiibacteriota</taxon>
    </lineage>
</organism>
<comment type="similarity">
    <text evidence="3">Belongs to the peptidase M50B family.</text>
</comment>
<feature type="domain" description="Peptidase M50" evidence="14">
    <location>
        <begin position="122"/>
        <end position="179"/>
    </location>
</feature>
<evidence type="ECO:0000256" key="5">
    <source>
        <dbReference type="ARBA" id="ARBA00022670"/>
    </source>
</evidence>
<evidence type="ECO:0000256" key="7">
    <source>
        <dbReference type="ARBA" id="ARBA00022723"/>
    </source>
</evidence>
<keyword evidence="5" id="KW-0645">Protease</keyword>
<dbReference type="AlphaFoldDB" id="A0A1G1VS43"/>
<protein>
    <recommendedName>
        <fullName evidence="14">Peptidase M50 domain-containing protein</fullName>
    </recommendedName>
</protein>
<dbReference type="GO" id="GO:0046872">
    <property type="term" value="F:metal ion binding"/>
    <property type="evidence" value="ECO:0007669"/>
    <property type="project" value="UniProtKB-KW"/>
</dbReference>
<dbReference type="Pfam" id="PF02163">
    <property type="entry name" value="Peptidase_M50"/>
    <property type="match status" value="1"/>
</dbReference>
<gene>
    <name evidence="15" type="ORF">A2786_01585</name>
</gene>
<dbReference type="InterPro" id="IPR008915">
    <property type="entry name" value="Peptidase_M50"/>
</dbReference>
<dbReference type="GO" id="GO:0005886">
    <property type="term" value="C:plasma membrane"/>
    <property type="evidence" value="ECO:0007669"/>
    <property type="project" value="UniProtKB-SubCell"/>
</dbReference>
<evidence type="ECO:0000256" key="1">
    <source>
        <dbReference type="ARBA" id="ARBA00001947"/>
    </source>
</evidence>
<evidence type="ECO:0000313" key="16">
    <source>
        <dbReference type="Proteomes" id="UP000179233"/>
    </source>
</evidence>
<evidence type="ECO:0000259" key="14">
    <source>
        <dbReference type="Pfam" id="PF02163"/>
    </source>
</evidence>
<evidence type="ECO:0000256" key="2">
    <source>
        <dbReference type="ARBA" id="ARBA00004651"/>
    </source>
</evidence>
<keyword evidence="6 13" id="KW-0812">Transmembrane</keyword>
<proteinExistence type="inferred from homology"/>
<keyword evidence="12 13" id="KW-0472">Membrane</keyword>
<dbReference type="InterPro" id="IPR052348">
    <property type="entry name" value="Metallopeptidase_M50B"/>
</dbReference>
<feature type="transmembrane region" description="Helical" evidence="13">
    <location>
        <begin position="119"/>
        <end position="144"/>
    </location>
</feature>
<dbReference type="GO" id="GO:0006508">
    <property type="term" value="P:proteolysis"/>
    <property type="evidence" value="ECO:0007669"/>
    <property type="project" value="UniProtKB-KW"/>
</dbReference>
<dbReference type="PANTHER" id="PTHR35864">
    <property type="entry name" value="ZINC METALLOPROTEASE MJ0611-RELATED"/>
    <property type="match status" value="1"/>
</dbReference>